<keyword evidence="1" id="KW-0805">Transcription regulation</keyword>
<evidence type="ECO:0000259" key="5">
    <source>
        <dbReference type="PROSITE" id="PS50977"/>
    </source>
</evidence>
<dbReference type="Proteomes" id="UP000077143">
    <property type="component" value="Chromosome"/>
</dbReference>
<feature type="domain" description="HTH tetR-type" evidence="5">
    <location>
        <begin position="13"/>
        <end position="73"/>
    </location>
</feature>
<dbReference type="PROSITE" id="PS50977">
    <property type="entry name" value="HTH_TETR_2"/>
    <property type="match status" value="1"/>
</dbReference>
<accession>A0A172UL41</accession>
<evidence type="ECO:0000256" key="1">
    <source>
        <dbReference type="ARBA" id="ARBA00023015"/>
    </source>
</evidence>
<dbReference type="KEGG" id="madi:A7U43_10995"/>
<dbReference type="PANTHER" id="PTHR30055:SF234">
    <property type="entry name" value="HTH-TYPE TRANSCRIPTIONAL REGULATOR BETI"/>
    <property type="match status" value="1"/>
</dbReference>
<organism evidence="6 7">
    <name type="scientific">Mycobacterium adipatum</name>
    <dbReference type="NCBI Taxonomy" id="1682113"/>
    <lineage>
        <taxon>Bacteria</taxon>
        <taxon>Bacillati</taxon>
        <taxon>Actinomycetota</taxon>
        <taxon>Actinomycetes</taxon>
        <taxon>Mycobacteriales</taxon>
        <taxon>Mycobacteriaceae</taxon>
        <taxon>Mycobacterium</taxon>
    </lineage>
</organism>
<dbReference type="InterPro" id="IPR001647">
    <property type="entry name" value="HTH_TetR"/>
</dbReference>
<dbReference type="InterPro" id="IPR050109">
    <property type="entry name" value="HTH-type_TetR-like_transc_reg"/>
</dbReference>
<keyword evidence="3" id="KW-0804">Transcription</keyword>
<sequence>MSTEGRLTPTAYSAAQTRVITAALDLFGAHGVSGTSLQMIADAIGVTKAAVYHQFKSKDDVVIAVAETELAALQDALDAAEEEPDQVTARDVLLNRVVDMAVSRRQLTGVLQFDPVVVRLLAEHQPFARFIERLYQVLLGGGVGVEARVNAAVMSGALSAAVMHPLVTDVDDDTLRTQILKVTRRILDLPQA</sequence>
<proteinExistence type="predicted"/>
<evidence type="ECO:0000313" key="7">
    <source>
        <dbReference type="Proteomes" id="UP000077143"/>
    </source>
</evidence>
<dbReference type="PRINTS" id="PR00455">
    <property type="entry name" value="HTHTETR"/>
</dbReference>
<dbReference type="OrthoDB" id="3186364at2"/>
<dbReference type="AlphaFoldDB" id="A0A172UL41"/>
<dbReference type="EMBL" id="CP015596">
    <property type="protein sequence ID" value="ANE79775.1"/>
    <property type="molecule type" value="Genomic_DNA"/>
</dbReference>
<evidence type="ECO:0000256" key="2">
    <source>
        <dbReference type="ARBA" id="ARBA00023125"/>
    </source>
</evidence>
<dbReference type="Gene3D" id="1.10.357.10">
    <property type="entry name" value="Tetracycline Repressor, domain 2"/>
    <property type="match status" value="1"/>
</dbReference>
<dbReference type="RefSeq" id="WP_067994716.1">
    <property type="nucleotide sequence ID" value="NZ_CP015596.1"/>
</dbReference>
<dbReference type="PANTHER" id="PTHR30055">
    <property type="entry name" value="HTH-TYPE TRANSCRIPTIONAL REGULATOR RUTR"/>
    <property type="match status" value="1"/>
</dbReference>
<dbReference type="STRING" id="1682113.A7U43_10995"/>
<dbReference type="Pfam" id="PF00440">
    <property type="entry name" value="TetR_N"/>
    <property type="match status" value="1"/>
</dbReference>
<dbReference type="GO" id="GO:0003700">
    <property type="term" value="F:DNA-binding transcription factor activity"/>
    <property type="evidence" value="ECO:0007669"/>
    <property type="project" value="TreeGrafter"/>
</dbReference>
<dbReference type="InterPro" id="IPR009057">
    <property type="entry name" value="Homeodomain-like_sf"/>
</dbReference>
<protein>
    <submittedName>
        <fullName evidence="6">TetR family transcriptional regulator</fullName>
    </submittedName>
</protein>
<name>A0A172UL41_9MYCO</name>
<gene>
    <name evidence="6" type="ORF">A7U43_10995</name>
</gene>
<dbReference type="GO" id="GO:0000976">
    <property type="term" value="F:transcription cis-regulatory region binding"/>
    <property type="evidence" value="ECO:0007669"/>
    <property type="project" value="TreeGrafter"/>
</dbReference>
<evidence type="ECO:0000256" key="3">
    <source>
        <dbReference type="ARBA" id="ARBA00023163"/>
    </source>
</evidence>
<keyword evidence="2 4" id="KW-0238">DNA-binding</keyword>
<feature type="DNA-binding region" description="H-T-H motif" evidence="4">
    <location>
        <begin position="36"/>
        <end position="55"/>
    </location>
</feature>
<evidence type="ECO:0000256" key="4">
    <source>
        <dbReference type="PROSITE-ProRule" id="PRU00335"/>
    </source>
</evidence>
<evidence type="ECO:0000313" key="6">
    <source>
        <dbReference type="EMBL" id="ANE79775.1"/>
    </source>
</evidence>
<keyword evidence="7" id="KW-1185">Reference proteome</keyword>
<dbReference type="SUPFAM" id="SSF46689">
    <property type="entry name" value="Homeodomain-like"/>
    <property type="match status" value="1"/>
</dbReference>
<reference evidence="6 7" key="1">
    <citation type="submission" date="2016-05" db="EMBL/GenBank/DDBJ databases">
        <title>Complete genome sequence of a phthalic acid esters degrading Mycobacterium sp. YC-RL4.</title>
        <authorList>
            <person name="Ren L."/>
            <person name="Fan S."/>
            <person name="Ruth N."/>
            <person name="Jia Y."/>
            <person name="Wang J."/>
            <person name="Qiao C."/>
        </authorList>
    </citation>
    <scope>NUCLEOTIDE SEQUENCE [LARGE SCALE GENOMIC DNA]</scope>
    <source>
        <strain evidence="6 7">YC-RL4</strain>
    </source>
</reference>